<protein>
    <submittedName>
        <fullName evidence="1">Uncharacterized protein</fullName>
    </submittedName>
</protein>
<dbReference type="EMBL" id="HBGH01016135">
    <property type="protein sequence ID" value="CAD9236838.1"/>
    <property type="molecule type" value="Transcribed_RNA"/>
</dbReference>
<sequence length="194" mass="22496">MVTLGVGKWWFRFRSKEEKYYSVHVGRTAKQATAEWENFVEMARMSLAKVRQSTGGEAQWLRATLGEDEFLVFAHGDKRKDRELKGIRGVLTGLRRKGQSVIDGMVRPVRFSKVRSVHFEPTSEDFLSRGCTQLDLCHQEQVMFDMEPWDGSETSSVYVLDLERLNLENLNLEELNLEELDFEDIDNLELSTRS</sequence>
<reference evidence="1" key="1">
    <citation type="submission" date="2021-01" db="EMBL/GenBank/DDBJ databases">
        <authorList>
            <person name="Corre E."/>
            <person name="Pelletier E."/>
            <person name="Niang G."/>
            <person name="Scheremetjew M."/>
            <person name="Finn R."/>
            <person name="Kale V."/>
            <person name="Holt S."/>
            <person name="Cochrane G."/>
            <person name="Meng A."/>
            <person name="Brown T."/>
            <person name="Cohen L."/>
        </authorList>
    </citation>
    <scope>NUCLEOTIDE SEQUENCE</scope>
    <source>
        <strain evidence="1">SAG 36.94</strain>
    </source>
</reference>
<gene>
    <name evidence="1" type="ORF">CCAE0312_LOCUS8935</name>
</gene>
<dbReference type="AlphaFoldDB" id="A0A7S1THC3"/>
<proteinExistence type="predicted"/>
<name>A0A7S1THC3_9RHOD</name>
<organism evidence="1">
    <name type="scientific">Compsopogon caeruleus</name>
    <dbReference type="NCBI Taxonomy" id="31354"/>
    <lineage>
        <taxon>Eukaryota</taxon>
        <taxon>Rhodophyta</taxon>
        <taxon>Compsopogonophyceae</taxon>
        <taxon>Compsopogonales</taxon>
        <taxon>Compsopogonaceae</taxon>
        <taxon>Compsopogon</taxon>
    </lineage>
</organism>
<accession>A0A7S1THC3</accession>
<evidence type="ECO:0000313" key="1">
    <source>
        <dbReference type="EMBL" id="CAD9236838.1"/>
    </source>
</evidence>